<organism evidence="1 2">
    <name type="scientific">Candidatus Methanofastidiosum methylothiophilum</name>
    <dbReference type="NCBI Taxonomy" id="1705564"/>
    <lineage>
        <taxon>Archaea</taxon>
        <taxon>Methanobacteriati</taxon>
        <taxon>Methanobacteriota</taxon>
        <taxon>Stenosarchaea group</taxon>
        <taxon>Candidatus Methanofastidiosia</taxon>
        <taxon>Candidatus Methanofastidiosales</taxon>
        <taxon>Candidatus Methanofastidiosaceae</taxon>
        <taxon>Candidatus Methanofastidiosum</taxon>
    </lineage>
</organism>
<evidence type="ECO:0000313" key="1">
    <source>
        <dbReference type="EMBL" id="KYC46743.1"/>
    </source>
</evidence>
<evidence type="ECO:0000313" key="2">
    <source>
        <dbReference type="Proteomes" id="UP000075578"/>
    </source>
</evidence>
<proteinExistence type="predicted"/>
<protein>
    <submittedName>
        <fullName evidence="1">Uncharacterized protein</fullName>
    </submittedName>
</protein>
<gene>
    <name evidence="1" type="ORF">AMQ74_01763</name>
</gene>
<dbReference type="EMBL" id="LNGD01000183">
    <property type="protein sequence ID" value="KYC46743.1"/>
    <property type="molecule type" value="Genomic_DNA"/>
</dbReference>
<sequence length="196" mass="22614">MKNKFVIFFVAIFSIFLLVMPASVSAKVLILDQPTDILKSWLKGEEYDILLPKELESLYGQKISQIDIADLHYFDKYDAVYMSDGVYNELNTPDSITTIISKDPLKTEISARSDTGIVSQRTKVKLQRVYCQGLPFYGYSKDQIAIVTYGDTKTKKSKLYETGIDHPRDLVFYKIIDEKCSSLPIWEICWENVQRR</sequence>
<comment type="caution">
    <text evidence="1">The sequence shown here is derived from an EMBL/GenBank/DDBJ whole genome shotgun (WGS) entry which is preliminary data.</text>
</comment>
<dbReference type="AlphaFoldDB" id="A0A150IP37"/>
<accession>A0A150IP37</accession>
<dbReference type="Proteomes" id="UP000075578">
    <property type="component" value="Unassembled WGS sequence"/>
</dbReference>
<reference evidence="1 2" key="1">
    <citation type="journal article" date="2016" name="ISME J.">
        <title>Chasing the elusive Euryarchaeota class WSA2: genomes reveal a uniquely fastidious methyl-reducing methanogen.</title>
        <authorList>
            <person name="Nobu M.K."/>
            <person name="Narihiro T."/>
            <person name="Kuroda K."/>
            <person name="Mei R."/>
            <person name="Liu W.T."/>
        </authorList>
    </citation>
    <scope>NUCLEOTIDE SEQUENCE [LARGE SCALE GENOMIC DNA]</scope>
    <source>
        <strain evidence="1">U1lsi0528_Bin089</strain>
    </source>
</reference>
<name>A0A150IP37_9EURY</name>